<comment type="caution">
    <text evidence="13">The sequence shown here is derived from an EMBL/GenBank/DDBJ whole genome shotgun (WGS) entry which is preliminary data.</text>
</comment>
<dbReference type="CDD" id="cd16485">
    <property type="entry name" value="mRING-H2-C3H2C2D_RBX1"/>
    <property type="match status" value="1"/>
</dbReference>
<dbReference type="GO" id="GO:0005737">
    <property type="term" value="C:cytoplasm"/>
    <property type="evidence" value="ECO:0007669"/>
    <property type="project" value="UniProtKB-SubCell"/>
</dbReference>
<evidence type="ECO:0000256" key="11">
    <source>
        <dbReference type="SAM" id="Phobius"/>
    </source>
</evidence>
<keyword evidence="11" id="KW-1133">Transmembrane helix</keyword>
<dbReference type="PANTHER" id="PTHR42923:SF20">
    <property type="entry name" value="FLAVIN-CONTAINING AMINE OXIDASEDEHYDROGENASE"/>
    <property type="match status" value="1"/>
</dbReference>
<gene>
    <name evidence="13" type="ORF">O9K51_05234</name>
</gene>
<accession>A0AB34FRE7</accession>
<feature type="domain" description="RING-type" evidence="12">
    <location>
        <begin position="567"/>
        <end position="612"/>
    </location>
</feature>
<feature type="transmembrane region" description="Helical" evidence="11">
    <location>
        <begin position="131"/>
        <end position="152"/>
    </location>
</feature>
<evidence type="ECO:0000313" key="13">
    <source>
        <dbReference type="EMBL" id="KAJ6441683.1"/>
    </source>
</evidence>
<dbReference type="InterPro" id="IPR036188">
    <property type="entry name" value="FAD/NAD-bd_sf"/>
</dbReference>
<dbReference type="PROSITE" id="PS50089">
    <property type="entry name" value="ZF_RING_2"/>
    <property type="match status" value="1"/>
</dbReference>
<evidence type="ECO:0000256" key="1">
    <source>
        <dbReference type="ARBA" id="ARBA00004123"/>
    </source>
</evidence>
<reference evidence="13" key="1">
    <citation type="submission" date="2023-01" db="EMBL/GenBank/DDBJ databases">
        <title>The growth and conidiation of Purpureocillium lavendulum are regulated by nitrogen source and histone H3K14 acetylation.</title>
        <authorList>
            <person name="Tang P."/>
            <person name="Han J."/>
            <person name="Zhang C."/>
            <person name="Tang P."/>
            <person name="Qi F."/>
            <person name="Zhang K."/>
            <person name="Liang L."/>
        </authorList>
    </citation>
    <scope>NUCLEOTIDE SEQUENCE</scope>
    <source>
        <strain evidence="13">YMF1.00683</strain>
    </source>
</reference>
<keyword evidence="6 10" id="KW-0863">Zinc-finger</keyword>
<keyword evidence="11" id="KW-0812">Transmembrane</keyword>
<dbReference type="SUPFAM" id="SSF57850">
    <property type="entry name" value="RING/U-box"/>
    <property type="match status" value="1"/>
</dbReference>
<proteinExistence type="predicted"/>
<dbReference type="GO" id="GO:0005634">
    <property type="term" value="C:nucleus"/>
    <property type="evidence" value="ECO:0007669"/>
    <property type="project" value="UniProtKB-SubCell"/>
</dbReference>
<evidence type="ECO:0000256" key="4">
    <source>
        <dbReference type="ARBA" id="ARBA00022490"/>
    </source>
</evidence>
<dbReference type="SUPFAM" id="SSF51905">
    <property type="entry name" value="FAD/NAD(P)-binding domain"/>
    <property type="match status" value="1"/>
</dbReference>
<evidence type="ECO:0000256" key="2">
    <source>
        <dbReference type="ARBA" id="ARBA00004496"/>
    </source>
</evidence>
<dbReference type="FunFam" id="3.30.40.10:FF:000010">
    <property type="entry name" value="E3 ubiquitin-protein ligase RBX1"/>
    <property type="match status" value="1"/>
</dbReference>
<evidence type="ECO:0000256" key="10">
    <source>
        <dbReference type="PROSITE-ProRule" id="PRU00175"/>
    </source>
</evidence>
<dbReference type="Proteomes" id="UP001163105">
    <property type="component" value="Unassembled WGS sequence"/>
</dbReference>
<dbReference type="GO" id="GO:0008270">
    <property type="term" value="F:zinc ion binding"/>
    <property type="evidence" value="ECO:0007669"/>
    <property type="project" value="UniProtKB-KW"/>
</dbReference>
<keyword evidence="14" id="KW-1185">Reference proteome</keyword>
<comment type="pathway">
    <text evidence="3">Protein modification; protein ubiquitination.</text>
</comment>
<evidence type="ECO:0000256" key="7">
    <source>
        <dbReference type="ARBA" id="ARBA00022786"/>
    </source>
</evidence>
<name>A0AB34FRE7_9HYPO</name>
<dbReference type="AlphaFoldDB" id="A0AB34FRE7"/>
<evidence type="ECO:0000256" key="3">
    <source>
        <dbReference type="ARBA" id="ARBA00004906"/>
    </source>
</evidence>
<dbReference type="GO" id="GO:0051603">
    <property type="term" value="P:proteolysis involved in protein catabolic process"/>
    <property type="evidence" value="ECO:0007669"/>
    <property type="project" value="UniProtKB-ARBA"/>
</dbReference>
<dbReference type="InterPro" id="IPR024766">
    <property type="entry name" value="Znf_RING_H2"/>
</dbReference>
<dbReference type="PANTHER" id="PTHR42923">
    <property type="entry name" value="PROTOPORPHYRINOGEN OXIDASE"/>
    <property type="match status" value="1"/>
</dbReference>
<keyword evidence="7" id="KW-0833">Ubl conjugation pathway</keyword>
<protein>
    <submittedName>
        <fullName evidence="13">Flavin-containing amine oxidasedehydrogenase</fullName>
    </submittedName>
</protein>
<keyword evidence="4" id="KW-0963">Cytoplasm</keyword>
<organism evidence="13 14">
    <name type="scientific">Purpureocillium lavendulum</name>
    <dbReference type="NCBI Taxonomy" id="1247861"/>
    <lineage>
        <taxon>Eukaryota</taxon>
        <taxon>Fungi</taxon>
        <taxon>Dikarya</taxon>
        <taxon>Ascomycota</taxon>
        <taxon>Pezizomycotina</taxon>
        <taxon>Sordariomycetes</taxon>
        <taxon>Hypocreomycetidae</taxon>
        <taxon>Hypocreales</taxon>
        <taxon>Ophiocordycipitaceae</taxon>
        <taxon>Purpureocillium</taxon>
    </lineage>
</organism>
<evidence type="ECO:0000256" key="6">
    <source>
        <dbReference type="ARBA" id="ARBA00022771"/>
    </source>
</evidence>
<evidence type="ECO:0000313" key="14">
    <source>
        <dbReference type="Proteomes" id="UP001163105"/>
    </source>
</evidence>
<evidence type="ECO:0000256" key="8">
    <source>
        <dbReference type="ARBA" id="ARBA00022833"/>
    </source>
</evidence>
<dbReference type="GO" id="GO:0016491">
    <property type="term" value="F:oxidoreductase activity"/>
    <property type="evidence" value="ECO:0007669"/>
    <property type="project" value="TreeGrafter"/>
</dbReference>
<keyword evidence="5" id="KW-0479">Metal-binding</keyword>
<dbReference type="Pfam" id="PF12678">
    <property type="entry name" value="zf-rbx1"/>
    <property type="match status" value="1"/>
</dbReference>
<dbReference type="EMBL" id="JAQHRD010000004">
    <property type="protein sequence ID" value="KAJ6441683.1"/>
    <property type="molecule type" value="Genomic_DNA"/>
</dbReference>
<sequence length="622" mass="70448">MSSPNNNCRHIVVIGGGAAGMSCAATLANQPEKFKVTVLERSDVVGGQATSIPLNESRNGAPWMNNGVQGGSGIFKHTFNFFEQQGYPAQEVKLQVSFGKGEAGFWTNVFPSKLVAQYADDIKKFGTFLKVIKWTMPILGLVPISIMLRIFFFSKDFGDKMVYPLIALFLGTGNQTARVPSAIVERLFDDPNMKLWDYDPVTLLPNLPTMFTFDNLHDFYGTWRKHLEERGVVVRTGTEVSEVLSRSGGHVTLAVRDKVTRDTTAEKFDDMVLCVLADDALCLLGKQATWREKLVLGGAAFYDDITVTHSDKKYFDRHYETRFQQHLCAEPQSEAQKKQIAFAKGESEEDQRGGGFKPMYYTFSYDRDPRSIEMSFNCSNYQHQLKNANEKAGEGTLEPVFQTIFLDKNRKHLWTIDEIDESKIIKRNWWHQLGHRWQHYLRVVPGMMFLHGRNQTYFAGSWTLVNMHELACVSGIAAAYHLGADYVKFDDFAQDFFAKYLLLSHGIIPGTAAAMADIDMSDAPVAAKKADGKKKFEVKKWNAVALWAWDIVVDNCAICRNHIMDLCIECQANQASATSEECTVAWGICNHAFHFHCISRWLKARSVCPLDNRDWEFQKYGR</sequence>
<keyword evidence="8" id="KW-0862">Zinc</keyword>
<comment type="subcellular location">
    <subcellularLocation>
        <location evidence="2">Cytoplasm</location>
    </subcellularLocation>
    <subcellularLocation>
        <location evidence="1">Nucleus</location>
    </subcellularLocation>
</comment>
<dbReference type="Gene3D" id="1.10.405.20">
    <property type="match status" value="1"/>
</dbReference>
<evidence type="ECO:0000256" key="9">
    <source>
        <dbReference type="ARBA" id="ARBA00023242"/>
    </source>
</evidence>
<dbReference type="Gene3D" id="3.50.50.60">
    <property type="entry name" value="FAD/NAD(P)-binding domain"/>
    <property type="match status" value="1"/>
</dbReference>
<evidence type="ECO:0000259" key="12">
    <source>
        <dbReference type="PROSITE" id="PS50089"/>
    </source>
</evidence>
<dbReference type="Gene3D" id="3.30.40.10">
    <property type="entry name" value="Zinc/RING finger domain, C3HC4 (zinc finger)"/>
    <property type="match status" value="1"/>
</dbReference>
<evidence type="ECO:0000256" key="5">
    <source>
        <dbReference type="ARBA" id="ARBA00022723"/>
    </source>
</evidence>
<dbReference type="InterPro" id="IPR013083">
    <property type="entry name" value="Znf_RING/FYVE/PHD"/>
</dbReference>
<dbReference type="InterPro" id="IPR001841">
    <property type="entry name" value="Znf_RING"/>
</dbReference>
<dbReference type="Pfam" id="PF13450">
    <property type="entry name" value="NAD_binding_8"/>
    <property type="match status" value="1"/>
</dbReference>
<dbReference type="InterPro" id="IPR050464">
    <property type="entry name" value="Zeta_carotene_desat/Oxidored"/>
</dbReference>
<keyword evidence="9" id="KW-0539">Nucleus</keyword>
<keyword evidence="11" id="KW-0472">Membrane</keyword>